<keyword evidence="4" id="KW-0862">Zinc</keyword>
<dbReference type="Gene3D" id="3.40.390.10">
    <property type="entry name" value="Collagenase (Catalytic Domain)"/>
    <property type="match status" value="1"/>
</dbReference>
<accession>A0ABU9D0Q6</accession>
<keyword evidence="8" id="KW-1185">Reference proteome</keyword>
<dbReference type="Pfam" id="PF00413">
    <property type="entry name" value="Peptidase_M10"/>
    <property type="match status" value="1"/>
</dbReference>
<comment type="caution">
    <text evidence="7">The sequence shown here is derived from an EMBL/GenBank/DDBJ whole genome shotgun (WGS) entry which is preliminary data.</text>
</comment>
<gene>
    <name evidence="7" type="ORF">AABD04_20300</name>
</gene>
<reference evidence="7 8" key="1">
    <citation type="submission" date="2024-03" db="EMBL/GenBank/DDBJ databases">
        <title>Rhodococcus navarretei sp. nov. and Pseudarthrobacter quantumdoti sp. nov., two new species with the ability to biosynthesize Quantum Dots isolated from soil samples at Union Glacier, Antarctica.</title>
        <authorList>
            <person name="Vargas M."/>
        </authorList>
    </citation>
    <scope>NUCLEOTIDE SEQUENCE [LARGE SCALE GENOMIC DNA]</scope>
    <source>
        <strain evidence="7 8">EXRC-4A-4</strain>
    </source>
</reference>
<feature type="domain" description="Peptidase M10 metallopeptidase" evidence="6">
    <location>
        <begin position="213"/>
        <end position="265"/>
    </location>
</feature>
<dbReference type="Proteomes" id="UP001456513">
    <property type="component" value="Unassembled WGS sequence"/>
</dbReference>
<name>A0ABU9D0Q6_9NOCA</name>
<evidence type="ECO:0000313" key="7">
    <source>
        <dbReference type="EMBL" id="MEK8073192.1"/>
    </source>
</evidence>
<dbReference type="InterPro" id="IPR013207">
    <property type="entry name" value="LGFP"/>
</dbReference>
<keyword evidence="2" id="KW-0479">Metal-binding</keyword>
<evidence type="ECO:0000256" key="3">
    <source>
        <dbReference type="ARBA" id="ARBA00022801"/>
    </source>
</evidence>
<evidence type="ECO:0000256" key="2">
    <source>
        <dbReference type="ARBA" id="ARBA00022723"/>
    </source>
</evidence>
<evidence type="ECO:0000256" key="5">
    <source>
        <dbReference type="SAM" id="MobiDB-lite"/>
    </source>
</evidence>
<dbReference type="SUPFAM" id="SSF55486">
    <property type="entry name" value="Metalloproteases ('zincins'), catalytic domain"/>
    <property type="match status" value="1"/>
</dbReference>
<dbReference type="EC" id="3.4.24.-" evidence="7"/>
<evidence type="ECO:0000256" key="1">
    <source>
        <dbReference type="ARBA" id="ARBA00022670"/>
    </source>
</evidence>
<evidence type="ECO:0000259" key="6">
    <source>
        <dbReference type="Pfam" id="PF00413"/>
    </source>
</evidence>
<dbReference type="RefSeq" id="WP_008720606.1">
    <property type="nucleotide sequence ID" value="NZ_JBBPCN010000001.1"/>
</dbReference>
<keyword evidence="3 7" id="KW-0378">Hydrolase</keyword>
<dbReference type="InterPro" id="IPR024079">
    <property type="entry name" value="MetalloPept_cat_dom_sf"/>
</dbReference>
<organism evidence="7 8">
    <name type="scientific">Rhodococcus navarretei</name>
    <dbReference type="NCBI Taxonomy" id="3128981"/>
    <lineage>
        <taxon>Bacteria</taxon>
        <taxon>Bacillati</taxon>
        <taxon>Actinomycetota</taxon>
        <taxon>Actinomycetes</taxon>
        <taxon>Mycobacteriales</taxon>
        <taxon>Nocardiaceae</taxon>
        <taxon>Rhodococcus</taxon>
    </lineage>
</organism>
<dbReference type="GO" id="GO:0008237">
    <property type="term" value="F:metallopeptidase activity"/>
    <property type="evidence" value="ECO:0007669"/>
    <property type="project" value="UniProtKB-KW"/>
</dbReference>
<dbReference type="Pfam" id="PF08310">
    <property type="entry name" value="LGFP"/>
    <property type="match status" value="1"/>
</dbReference>
<protein>
    <submittedName>
        <fullName evidence="7">Matrixin family metalloprotease</fullName>
        <ecNumber evidence="7">3.4.24.-</ecNumber>
    </submittedName>
</protein>
<keyword evidence="7" id="KW-0482">Metalloprotease</keyword>
<sequence>MNKWLNLPSRQYRTYVNGPYQYEKRSDERGRLGYPVTRESPASGGRYNNFQGGAITYKFGATSAYATWGNIRDQWAAQNYELGPLGFPSSDEYLCQDGTTSNDGYESYGASGQNFQNGQYLTSGRRPPTLGYSSVLFSKLTYQSSSQYTTAISQASTAWNALGSVQVTPYDPVNPTLTNVEISDANRPDVTWAGLYSNTDFGVDTIQMNTAKLGNASNQRNVMTHEMGHALGLAHNCKSQLMDPISNSSVFAPQFMDQAAYRQLWG</sequence>
<proteinExistence type="predicted"/>
<dbReference type="EMBL" id="JBBPCN010000001">
    <property type="protein sequence ID" value="MEK8073192.1"/>
    <property type="molecule type" value="Genomic_DNA"/>
</dbReference>
<evidence type="ECO:0000313" key="8">
    <source>
        <dbReference type="Proteomes" id="UP001456513"/>
    </source>
</evidence>
<feature type="region of interest" description="Disordered" evidence="5">
    <location>
        <begin position="26"/>
        <end position="45"/>
    </location>
</feature>
<evidence type="ECO:0000256" key="4">
    <source>
        <dbReference type="ARBA" id="ARBA00022833"/>
    </source>
</evidence>
<dbReference type="InterPro" id="IPR001818">
    <property type="entry name" value="Pept_M10_metallopeptidase"/>
</dbReference>
<keyword evidence="1" id="KW-0645">Protease</keyword>